<comment type="caution">
    <text evidence="1">The sequence shown here is derived from an EMBL/GenBank/DDBJ whole genome shotgun (WGS) entry which is preliminary data.</text>
</comment>
<dbReference type="Proteomes" id="UP000308768">
    <property type="component" value="Unassembled WGS sequence"/>
</dbReference>
<dbReference type="EMBL" id="NAJN01001055">
    <property type="protein sequence ID" value="TKA66137.1"/>
    <property type="molecule type" value="Genomic_DNA"/>
</dbReference>
<keyword evidence="2" id="KW-1185">Reference proteome</keyword>
<gene>
    <name evidence="1" type="ORF">B0A49_11633</name>
</gene>
<evidence type="ECO:0000313" key="2">
    <source>
        <dbReference type="Proteomes" id="UP000308768"/>
    </source>
</evidence>
<organism evidence="1 2">
    <name type="scientific">Cryomyces minteri</name>
    <dbReference type="NCBI Taxonomy" id="331657"/>
    <lineage>
        <taxon>Eukaryota</taxon>
        <taxon>Fungi</taxon>
        <taxon>Dikarya</taxon>
        <taxon>Ascomycota</taxon>
        <taxon>Pezizomycotina</taxon>
        <taxon>Dothideomycetes</taxon>
        <taxon>Dothideomycetes incertae sedis</taxon>
        <taxon>Cryomyces</taxon>
    </lineage>
</organism>
<proteinExistence type="predicted"/>
<protein>
    <submittedName>
        <fullName evidence="1">Uncharacterized protein</fullName>
    </submittedName>
</protein>
<sequence length="175" mass="19966">MASGCANWLAFQGIAANVTQSTRWQAEIDRQWSTLNANERQRVQAYAARWGPNQRPQLPNLLHEDYAREHCWRTNRAVPKCNSCWAGNDAMPRADMIPIGLDNEDLVPVWEERQNTANRRISKMNRSVRDCFVKLFVLLLGPNNVTWANMTSRTNFRNSVVGGLALDSPIWPQNG</sequence>
<name>A0A4U0WT19_9PEZI</name>
<evidence type="ECO:0000313" key="1">
    <source>
        <dbReference type="EMBL" id="TKA66137.1"/>
    </source>
</evidence>
<reference evidence="1 2" key="1">
    <citation type="submission" date="2017-03" db="EMBL/GenBank/DDBJ databases">
        <title>Genomes of endolithic fungi from Antarctica.</title>
        <authorList>
            <person name="Coleine C."/>
            <person name="Masonjones S."/>
            <person name="Stajich J.E."/>
        </authorList>
    </citation>
    <scope>NUCLEOTIDE SEQUENCE [LARGE SCALE GENOMIC DNA]</scope>
    <source>
        <strain evidence="1 2">CCFEE 5187</strain>
    </source>
</reference>
<accession>A0A4U0WT19</accession>
<dbReference type="AlphaFoldDB" id="A0A4U0WT19"/>